<accession>A0A9P4IQS4</accession>
<dbReference type="AlphaFoldDB" id="A0A9P4IQS4"/>
<protein>
    <submittedName>
        <fullName evidence="1">S-adenosyl-L-methionine-dependent methyltransferase</fullName>
    </submittedName>
</protein>
<organism evidence="1 2">
    <name type="scientific">Rhizodiscina lignyota</name>
    <dbReference type="NCBI Taxonomy" id="1504668"/>
    <lineage>
        <taxon>Eukaryota</taxon>
        <taxon>Fungi</taxon>
        <taxon>Dikarya</taxon>
        <taxon>Ascomycota</taxon>
        <taxon>Pezizomycotina</taxon>
        <taxon>Dothideomycetes</taxon>
        <taxon>Pleosporomycetidae</taxon>
        <taxon>Aulographales</taxon>
        <taxon>Rhizodiscinaceae</taxon>
        <taxon>Rhizodiscina</taxon>
    </lineage>
</organism>
<keyword evidence="2" id="KW-1185">Reference proteome</keyword>
<keyword evidence="1" id="KW-0489">Methyltransferase</keyword>
<dbReference type="Gene3D" id="3.40.50.150">
    <property type="entry name" value="Vaccinia Virus protein VP39"/>
    <property type="match status" value="1"/>
</dbReference>
<dbReference type="PANTHER" id="PTHR43591">
    <property type="entry name" value="METHYLTRANSFERASE"/>
    <property type="match status" value="1"/>
</dbReference>
<comment type="caution">
    <text evidence="1">The sequence shown here is derived from an EMBL/GenBank/DDBJ whole genome shotgun (WGS) entry which is preliminary data.</text>
</comment>
<dbReference type="OrthoDB" id="2013972at2759"/>
<evidence type="ECO:0000313" key="1">
    <source>
        <dbReference type="EMBL" id="KAF2102812.1"/>
    </source>
</evidence>
<dbReference type="InterPro" id="IPR029063">
    <property type="entry name" value="SAM-dependent_MTases_sf"/>
</dbReference>
<dbReference type="PANTHER" id="PTHR43591:SF24">
    <property type="entry name" value="2-METHOXY-6-POLYPRENYL-1,4-BENZOQUINOL METHYLASE, MITOCHONDRIAL"/>
    <property type="match status" value="1"/>
</dbReference>
<dbReference type="GO" id="GO:0008168">
    <property type="term" value="F:methyltransferase activity"/>
    <property type="evidence" value="ECO:0007669"/>
    <property type="project" value="UniProtKB-KW"/>
</dbReference>
<dbReference type="EMBL" id="ML978122">
    <property type="protein sequence ID" value="KAF2102812.1"/>
    <property type="molecule type" value="Genomic_DNA"/>
</dbReference>
<reference evidence="1" key="1">
    <citation type="journal article" date="2020" name="Stud. Mycol.">
        <title>101 Dothideomycetes genomes: a test case for predicting lifestyles and emergence of pathogens.</title>
        <authorList>
            <person name="Haridas S."/>
            <person name="Albert R."/>
            <person name="Binder M."/>
            <person name="Bloem J."/>
            <person name="Labutti K."/>
            <person name="Salamov A."/>
            <person name="Andreopoulos B."/>
            <person name="Baker S."/>
            <person name="Barry K."/>
            <person name="Bills G."/>
            <person name="Bluhm B."/>
            <person name="Cannon C."/>
            <person name="Castanera R."/>
            <person name="Culley D."/>
            <person name="Daum C."/>
            <person name="Ezra D."/>
            <person name="Gonzalez J."/>
            <person name="Henrissat B."/>
            <person name="Kuo A."/>
            <person name="Liang C."/>
            <person name="Lipzen A."/>
            <person name="Lutzoni F."/>
            <person name="Magnuson J."/>
            <person name="Mondo S."/>
            <person name="Nolan M."/>
            <person name="Ohm R."/>
            <person name="Pangilinan J."/>
            <person name="Park H.-J."/>
            <person name="Ramirez L."/>
            <person name="Alfaro M."/>
            <person name="Sun H."/>
            <person name="Tritt A."/>
            <person name="Yoshinaga Y."/>
            <person name="Zwiers L.-H."/>
            <person name="Turgeon B."/>
            <person name="Goodwin S."/>
            <person name="Spatafora J."/>
            <person name="Crous P."/>
            <person name="Grigoriev I."/>
        </authorList>
    </citation>
    <scope>NUCLEOTIDE SEQUENCE</scope>
    <source>
        <strain evidence="1">CBS 133067</strain>
    </source>
</reference>
<dbReference type="Proteomes" id="UP000799772">
    <property type="component" value="Unassembled WGS sequence"/>
</dbReference>
<name>A0A9P4IQS4_9PEZI</name>
<proteinExistence type="predicted"/>
<evidence type="ECO:0000313" key="2">
    <source>
        <dbReference type="Proteomes" id="UP000799772"/>
    </source>
</evidence>
<sequence length="276" mass="31028">MGNGTMLTPKRVNYALPNNEQEIDRLELQHRIWDIMLGGRLNLAPLSRDITHAIDIGCGTGAWAIEFADANPNCDVIGADLSPIQPDVVPRNLTFLVDDASAEWTYSTPFDYIHTRAISSGIKDWPAFLEQCFRHLKPGGWVELQEFHLPFTCDDSSTTPDTAVRTWSASLTSAIGKAGIDVSAENSYSHPKRLRDVGFINVEMINAKWPIGPWARGEKEKRIGALFLKDLEGNVENLSKRIMMGMMGMPEDEFAKTMELVLRDIRNSRHHMYMPV</sequence>
<dbReference type="SUPFAM" id="SSF53335">
    <property type="entry name" value="S-adenosyl-L-methionine-dependent methyltransferases"/>
    <property type="match status" value="1"/>
</dbReference>
<dbReference type="GO" id="GO:0032259">
    <property type="term" value="P:methylation"/>
    <property type="evidence" value="ECO:0007669"/>
    <property type="project" value="UniProtKB-KW"/>
</dbReference>
<keyword evidence="1" id="KW-0808">Transferase</keyword>
<gene>
    <name evidence="1" type="ORF">NA57DRAFT_71797</name>
</gene>
<dbReference type="Pfam" id="PF13489">
    <property type="entry name" value="Methyltransf_23"/>
    <property type="match status" value="1"/>
</dbReference>
<dbReference type="CDD" id="cd02440">
    <property type="entry name" value="AdoMet_MTases"/>
    <property type="match status" value="1"/>
</dbReference>